<keyword evidence="2" id="KW-1185">Reference proteome</keyword>
<dbReference type="AlphaFoldDB" id="A0A9N9HVY3"/>
<dbReference type="EMBL" id="CAJVPZ010021836">
    <property type="protein sequence ID" value="CAG8708809.1"/>
    <property type="molecule type" value="Genomic_DNA"/>
</dbReference>
<name>A0A9N9HVY3_9GLOM</name>
<protein>
    <submittedName>
        <fullName evidence="1">13187_t:CDS:1</fullName>
    </submittedName>
</protein>
<feature type="non-terminal residue" evidence="1">
    <location>
        <position position="132"/>
    </location>
</feature>
<evidence type="ECO:0000313" key="1">
    <source>
        <dbReference type="EMBL" id="CAG8708809.1"/>
    </source>
</evidence>
<gene>
    <name evidence="1" type="ORF">RFULGI_LOCUS10725</name>
</gene>
<evidence type="ECO:0000313" key="2">
    <source>
        <dbReference type="Proteomes" id="UP000789396"/>
    </source>
</evidence>
<dbReference type="OrthoDB" id="2437108at2759"/>
<organism evidence="1 2">
    <name type="scientific">Racocetra fulgida</name>
    <dbReference type="NCBI Taxonomy" id="60492"/>
    <lineage>
        <taxon>Eukaryota</taxon>
        <taxon>Fungi</taxon>
        <taxon>Fungi incertae sedis</taxon>
        <taxon>Mucoromycota</taxon>
        <taxon>Glomeromycotina</taxon>
        <taxon>Glomeromycetes</taxon>
        <taxon>Diversisporales</taxon>
        <taxon>Gigasporaceae</taxon>
        <taxon>Racocetra</taxon>
    </lineage>
</organism>
<accession>A0A9N9HVY3</accession>
<feature type="non-terminal residue" evidence="1">
    <location>
        <position position="1"/>
    </location>
</feature>
<comment type="caution">
    <text evidence="1">The sequence shown here is derived from an EMBL/GenBank/DDBJ whole genome shotgun (WGS) entry which is preliminary data.</text>
</comment>
<dbReference type="Proteomes" id="UP000789396">
    <property type="component" value="Unassembled WGS sequence"/>
</dbReference>
<proteinExistence type="predicted"/>
<reference evidence="1" key="1">
    <citation type="submission" date="2021-06" db="EMBL/GenBank/DDBJ databases">
        <authorList>
            <person name="Kallberg Y."/>
            <person name="Tangrot J."/>
            <person name="Rosling A."/>
        </authorList>
    </citation>
    <scope>NUCLEOTIDE SEQUENCE</scope>
    <source>
        <strain evidence="1">IN212</strain>
    </source>
</reference>
<sequence>ERNRLSMLLAEYTDDIVVSQNAYTIKSRKDSLWFLATKLLSAFDHSNSTTHYLFEDAPEISENRIKDILALYERVQQGPSTSEQILSSEVSRQHHTTTEAEKTILAQLWESDEKLTDAIIMNIVSRLNTVSS</sequence>